<dbReference type="PANTHER" id="PTHR42023">
    <property type="entry name" value="BHLH DOMAIN-CONTAINING PROTEIN"/>
    <property type="match status" value="1"/>
</dbReference>
<feature type="coiled-coil region" evidence="1">
    <location>
        <begin position="708"/>
        <end position="735"/>
    </location>
</feature>
<feature type="compositionally biased region" description="Polar residues" evidence="2">
    <location>
        <begin position="607"/>
        <end position="622"/>
    </location>
</feature>
<feature type="compositionally biased region" description="Polar residues" evidence="2">
    <location>
        <begin position="519"/>
        <end position="530"/>
    </location>
</feature>
<feature type="region of interest" description="Disordered" evidence="2">
    <location>
        <begin position="45"/>
        <end position="129"/>
    </location>
</feature>
<evidence type="ECO:0000313" key="3">
    <source>
        <dbReference type="EMBL" id="KAK0672765.1"/>
    </source>
</evidence>
<accession>A0AA40DF74</accession>
<feature type="region of interest" description="Disordered" evidence="2">
    <location>
        <begin position="507"/>
        <end position="531"/>
    </location>
</feature>
<feature type="region of interest" description="Disordered" evidence="2">
    <location>
        <begin position="1"/>
        <end position="28"/>
    </location>
</feature>
<feature type="compositionally biased region" description="Polar residues" evidence="2">
    <location>
        <begin position="566"/>
        <end position="575"/>
    </location>
</feature>
<evidence type="ECO:0000256" key="2">
    <source>
        <dbReference type="SAM" id="MobiDB-lite"/>
    </source>
</evidence>
<proteinExistence type="predicted"/>
<name>A0AA40DF74_9PEZI</name>
<feature type="compositionally biased region" description="Basic and acidic residues" evidence="2">
    <location>
        <begin position="1"/>
        <end position="10"/>
    </location>
</feature>
<feature type="region of interest" description="Disordered" evidence="2">
    <location>
        <begin position="382"/>
        <end position="425"/>
    </location>
</feature>
<feature type="compositionally biased region" description="Acidic residues" evidence="2">
    <location>
        <begin position="579"/>
        <end position="588"/>
    </location>
</feature>
<feature type="compositionally biased region" description="Polar residues" evidence="2">
    <location>
        <begin position="191"/>
        <end position="213"/>
    </location>
</feature>
<dbReference type="EMBL" id="JAULSY010000011">
    <property type="protein sequence ID" value="KAK0672765.1"/>
    <property type="molecule type" value="Genomic_DNA"/>
</dbReference>
<dbReference type="PANTHER" id="PTHR42023:SF1">
    <property type="entry name" value="BHLH DOMAIN-CONTAINING PROTEIN"/>
    <property type="match status" value="1"/>
</dbReference>
<feature type="compositionally biased region" description="Polar residues" evidence="2">
    <location>
        <begin position="107"/>
        <end position="129"/>
    </location>
</feature>
<keyword evidence="4" id="KW-1185">Reference proteome</keyword>
<feature type="compositionally biased region" description="Basic and acidic residues" evidence="2">
    <location>
        <begin position="329"/>
        <end position="340"/>
    </location>
</feature>
<evidence type="ECO:0000313" key="4">
    <source>
        <dbReference type="Proteomes" id="UP001174997"/>
    </source>
</evidence>
<sequence length="768" mass="84561">MLRGEQPRQRDLKRRTGTVGRTTTDNMPMMWDRLKLSQKQDDEGVRLGLGYNNHNAPKSRGYSYSIKGGPPPPRPPREFLESHLETTAPRAVIQEPPPRNPARIKVRTSTYRPPSSVYSQDTQAQPPVSNYTVTVATKYGYRYGGGAEEISPPSSPEPDSEGVKRFLPGDVSPIEEDDHAAALLQQHPAFRNNSAQNDHSRQEQTPTPETGRQSPRRAPNSRGGATSIPMMRRERRKQSGTVMREPNSNHRDRPPRETGLASQEPPHWDPLTGDRTAADRGRPSQGHPAEFSQGLGITASAWAEPQTSPTQVPSSFTDRVRRIAKKAAAGREREHQHDTDPAAGAFTSTRPGWRGASGRTAIVEPVRDTPEVAPLRIPEKSSRRTFTPVQADKSKPGLSLGGVPRRGQTPPISPPATETPTTRTGLRETSHNIVHTPSQQTPPTAYHLHSENVQSYPSPPLSSTPLGGGDAPAVAARELARDAVPNMAALPSPRFNNSHETNVIRRKPPPVHTHHQHQDSVSSVYSQSAQGPLHTAPLHIPEIAPPATLAANNDSYVQPPSRFSITTYATSNTGTTRDDGDELGDEDQPPVPSLPVGLHHGGKIGPSSDNSPVTSPIDQFMSSPFTTHTEQLKMINPALARAQAIERPNSRASDINKSLPPAPPEGEAQDRVGLLNAQLRALANRRININRSITQMTEMMPTDKLMNSEEVIRKRETEKKKVEALKQELSEVQREEYELGLKLHRAYKRLDRDNEFEPTGLWVRRVTN</sequence>
<protein>
    <submittedName>
        <fullName evidence="3">Uncharacterized protein</fullName>
    </submittedName>
</protein>
<feature type="compositionally biased region" description="Basic and acidic residues" evidence="2">
    <location>
        <begin position="75"/>
        <end position="84"/>
    </location>
</feature>
<feature type="region of interest" description="Disordered" evidence="2">
    <location>
        <begin position="647"/>
        <end position="668"/>
    </location>
</feature>
<gene>
    <name evidence="3" type="ORF">QBC41DRAFT_14431</name>
</gene>
<reference evidence="3" key="1">
    <citation type="submission" date="2023-06" db="EMBL/GenBank/DDBJ databases">
        <title>Genome-scale phylogeny and comparative genomics of the fungal order Sordariales.</title>
        <authorList>
            <consortium name="Lawrence Berkeley National Laboratory"/>
            <person name="Hensen N."/>
            <person name="Bonometti L."/>
            <person name="Westerberg I."/>
            <person name="Brannstrom I.O."/>
            <person name="Guillou S."/>
            <person name="Cros-Aarteil S."/>
            <person name="Calhoun S."/>
            <person name="Haridas S."/>
            <person name="Kuo A."/>
            <person name="Mondo S."/>
            <person name="Pangilinan J."/>
            <person name="Riley R."/>
            <person name="Labutti K."/>
            <person name="Andreopoulos B."/>
            <person name="Lipzen A."/>
            <person name="Chen C."/>
            <person name="Yanf M."/>
            <person name="Daum C."/>
            <person name="Ng V."/>
            <person name="Clum A."/>
            <person name="Steindorff A."/>
            <person name="Ohm R."/>
            <person name="Martin F."/>
            <person name="Silar P."/>
            <person name="Natvig D."/>
            <person name="Lalanne C."/>
            <person name="Gautier V."/>
            <person name="Ament-Velasquez S.L."/>
            <person name="Kruys A."/>
            <person name="Hutchinson M.I."/>
            <person name="Powell A.J."/>
            <person name="Barry K."/>
            <person name="Miller A.N."/>
            <person name="Grigoriev I.V."/>
            <person name="Debuchy R."/>
            <person name="Gladieux P."/>
            <person name="Thoren M.H."/>
            <person name="Johannesson H."/>
        </authorList>
    </citation>
    <scope>NUCLEOTIDE SEQUENCE</scope>
    <source>
        <strain evidence="3">CBS 307.81</strain>
    </source>
</reference>
<keyword evidence="1" id="KW-0175">Coiled coil</keyword>
<feature type="region of interest" description="Disordered" evidence="2">
    <location>
        <begin position="146"/>
        <end position="358"/>
    </location>
</feature>
<feature type="compositionally biased region" description="Basic and acidic residues" evidence="2">
    <location>
        <begin position="247"/>
        <end position="256"/>
    </location>
</feature>
<comment type="caution">
    <text evidence="3">The sequence shown here is derived from an EMBL/GenBank/DDBJ whole genome shotgun (WGS) entry which is preliminary data.</text>
</comment>
<evidence type="ECO:0000256" key="1">
    <source>
        <dbReference type="SAM" id="Coils"/>
    </source>
</evidence>
<organism evidence="3 4">
    <name type="scientific">Cercophora samala</name>
    <dbReference type="NCBI Taxonomy" id="330535"/>
    <lineage>
        <taxon>Eukaryota</taxon>
        <taxon>Fungi</taxon>
        <taxon>Dikarya</taxon>
        <taxon>Ascomycota</taxon>
        <taxon>Pezizomycotina</taxon>
        <taxon>Sordariomycetes</taxon>
        <taxon>Sordariomycetidae</taxon>
        <taxon>Sordariales</taxon>
        <taxon>Lasiosphaeriaceae</taxon>
        <taxon>Cercophora</taxon>
    </lineage>
</organism>
<dbReference type="Proteomes" id="UP001174997">
    <property type="component" value="Unassembled WGS sequence"/>
</dbReference>
<feature type="region of interest" description="Disordered" evidence="2">
    <location>
        <begin position="566"/>
        <end position="622"/>
    </location>
</feature>
<feature type="compositionally biased region" description="Polar residues" evidence="2">
    <location>
        <begin position="305"/>
        <end position="317"/>
    </location>
</feature>
<dbReference type="AlphaFoldDB" id="A0AA40DF74"/>